<dbReference type="Proteomes" id="UP000095192">
    <property type="component" value="Unassembled WGS sequence"/>
</dbReference>
<accession>A0A1D3D4K2</accession>
<proteinExistence type="predicted"/>
<dbReference type="VEuPathDB" id="ToxoDB:LOC34622411"/>
<comment type="caution">
    <text evidence="2">The sequence shown here is derived from an EMBL/GenBank/DDBJ whole genome shotgun (WGS) entry which is preliminary data.</text>
</comment>
<gene>
    <name evidence="2" type="ORF">cyc_06184</name>
</gene>
<dbReference type="AlphaFoldDB" id="A0A1D3D4K2"/>
<reference evidence="2 3" key="1">
    <citation type="journal article" date="2016" name="BMC Genomics">
        <title>Comparative genomics reveals Cyclospora cayetanensis possesses coccidia-like metabolism and invasion components but unique surface antigens.</title>
        <authorList>
            <person name="Liu S."/>
            <person name="Wang L."/>
            <person name="Zheng H."/>
            <person name="Xu Z."/>
            <person name="Roellig D.M."/>
            <person name="Li N."/>
            <person name="Frace M.A."/>
            <person name="Tang K."/>
            <person name="Arrowood M.J."/>
            <person name="Moss D.M."/>
            <person name="Zhang L."/>
            <person name="Feng Y."/>
            <person name="Xiao L."/>
        </authorList>
    </citation>
    <scope>NUCLEOTIDE SEQUENCE [LARGE SCALE GENOMIC DNA]</scope>
    <source>
        <strain evidence="2 3">CHN_HEN01</strain>
    </source>
</reference>
<organism evidence="2 3">
    <name type="scientific">Cyclospora cayetanensis</name>
    <dbReference type="NCBI Taxonomy" id="88456"/>
    <lineage>
        <taxon>Eukaryota</taxon>
        <taxon>Sar</taxon>
        <taxon>Alveolata</taxon>
        <taxon>Apicomplexa</taxon>
        <taxon>Conoidasida</taxon>
        <taxon>Coccidia</taxon>
        <taxon>Eucoccidiorida</taxon>
        <taxon>Eimeriorina</taxon>
        <taxon>Eimeriidae</taxon>
        <taxon>Cyclospora</taxon>
    </lineage>
</organism>
<evidence type="ECO:0000313" key="3">
    <source>
        <dbReference type="Proteomes" id="UP000095192"/>
    </source>
</evidence>
<dbReference type="InParanoid" id="A0A1D3D4K2"/>
<evidence type="ECO:0000256" key="1">
    <source>
        <dbReference type="SAM" id="MobiDB-lite"/>
    </source>
</evidence>
<dbReference type="VEuPathDB" id="ToxoDB:cyc_06184"/>
<sequence length="311" mass="32397">MGDRSLSDSRSWQCTALGDGPLVSNSRMGSESSTNATAPCTTPPSSPEDSLVPVVFHPSAAETTAEAFPRTPCAAPCGLSEDKREGAPMAPASSQQSEAQALGYSRCASSCGASDAKALGAISKLRRSSGGGVGSGGSGMGFMDARRIDGKALAWGWVPQAGDGGDRASPHVLRASVEFFQFLRRTASDGCLLTRGKGPRWAGQKQLSRVGVQELLDRALEVGAAAAVAAPPEEAALVARSVETLVGALQVRVAQGQQRAKLHVLIARSCHHHHSKSTPIISHIHQQMGPLQQQAERPLMLSSEFPEGGQT</sequence>
<keyword evidence="3" id="KW-1185">Reference proteome</keyword>
<feature type="region of interest" description="Disordered" evidence="1">
    <location>
        <begin position="1"/>
        <end position="51"/>
    </location>
</feature>
<evidence type="ECO:0000313" key="2">
    <source>
        <dbReference type="EMBL" id="OEH78377.1"/>
    </source>
</evidence>
<protein>
    <submittedName>
        <fullName evidence="2">Uncharacterized protein</fullName>
    </submittedName>
</protein>
<name>A0A1D3D4K2_9EIME</name>
<dbReference type="EMBL" id="JROU02000763">
    <property type="protein sequence ID" value="OEH78377.1"/>
    <property type="molecule type" value="Genomic_DNA"/>
</dbReference>